<protein>
    <submittedName>
        <fullName evidence="1">DUF1853 domain-containing protein</fullName>
    </submittedName>
</protein>
<reference evidence="1 2" key="1">
    <citation type="submission" date="2018-01" db="EMBL/GenBank/DDBJ databases">
        <title>Denitrification phenotypes of diverse strains of Pseudomonas stutzeri.</title>
        <authorList>
            <person name="Milligan D.A."/>
            <person name="Bergaust L."/>
            <person name="Bakken L.R."/>
            <person name="Frostegard A."/>
        </authorList>
    </citation>
    <scope>NUCLEOTIDE SEQUENCE [LARGE SCALE GENOMIC DNA]</scope>
    <source>
        <strain evidence="1 2">DSM 50238</strain>
    </source>
</reference>
<dbReference type="EMBL" id="POUK01000003">
    <property type="protein sequence ID" value="PNF76941.1"/>
    <property type="molecule type" value="Genomic_DNA"/>
</dbReference>
<comment type="caution">
    <text evidence="1">The sequence shown here is derived from an EMBL/GenBank/DDBJ whole genome shotgun (WGS) entry which is preliminary data.</text>
</comment>
<proteinExistence type="predicted"/>
<gene>
    <name evidence="1" type="ORF">CXK95_10010</name>
</gene>
<name>A0A8E2QGB5_9GAMM</name>
<evidence type="ECO:0000313" key="1">
    <source>
        <dbReference type="EMBL" id="PNF76941.1"/>
    </source>
</evidence>
<accession>A0A8E2QGB5</accession>
<evidence type="ECO:0000313" key="2">
    <source>
        <dbReference type="Proteomes" id="UP000235881"/>
    </source>
</evidence>
<dbReference type="Proteomes" id="UP000235881">
    <property type="component" value="Unassembled WGS sequence"/>
</dbReference>
<organism evidence="1 2">
    <name type="scientific">Stutzerimonas degradans</name>
    <dbReference type="NCBI Taxonomy" id="2968968"/>
    <lineage>
        <taxon>Bacteria</taxon>
        <taxon>Pseudomonadati</taxon>
        <taxon>Pseudomonadota</taxon>
        <taxon>Gammaproteobacteria</taxon>
        <taxon>Pseudomonadales</taxon>
        <taxon>Pseudomonadaceae</taxon>
        <taxon>Stutzerimonas</taxon>
    </lineage>
</organism>
<dbReference type="InterPro" id="IPR015003">
    <property type="entry name" value="DUF1853"/>
</dbReference>
<dbReference type="RefSeq" id="WP_102828670.1">
    <property type="nucleotide sequence ID" value="NZ_CP065721.1"/>
</dbReference>
<dbReference type="AlphaFoldDB" id="A0A8E2QGB5"/>
<keyword evidence="2" id="KW-1185">Reference proteome</keyword>
<sequence length="312" mass="35388">MSIPSLYDLPARLLDPQIRDLAWAIVSPPLLDGGPWAQRHPLAASRWLAQPELLADWLLRQDRDPSALHGWLASRSIRRLGLYYERLWQFALCQVPDVELLAANLPIRQAGHTLGELDLLLRDAEGVHHLELAVKFYLGLDRAEGHRHDHWLGPGSLDRLDLKLAHLREHQLPLAGAEPATALLRELTCQPVRSSFWLGGYLFRPWPSGCAQPADCNPQHLHGRWLRQAQWPDLMHSQPTAHWQPLARQRWLAPARIDAEQLWTAAGFAAWLASAPVATQPRLLVRLEADANAWVEQERLFLVGDDWPNPAQ</sequence>
<dbReference type="Pfam" id="PF08907">
    <property type="entry name" value="DUF1853"/>
    <property type="match status" value="1"/>
</dbReference>